<dbReference type="Pfam" id="PF13557">
    <property type="entry name" value="Phenol_MetA_deg"/>
    <property type="match status" value="1"/>
</dbReference>
<dbReference type="STRING" id="1172194.WQQ_33540"/>
<comment type="caution">
    <text evidence="2">The sequence shown here is derived from an EMBL/GenBank/DDBJ whole genome shotgun (WGS) entry which is preliminary data.</text>
</comment>
<gene>
    <name evidence="2" type="ORF">WQQ_33540</name>
</gene>
<organism evidence="2 3">
    <name type="scientific">Hydrocarboniphaga effusa AP103</name>
    <dbReference type="NCBI Taxonomy" id="1172194"/>
    <lineage>
        <taxon>Bacteria</taxon>
        <taxon>Pseudomonadati</taxon>
        <taxon>Pseudomonadota</taxon>
        <taxon>Gammaproteobacteria</taxon>
        <taxon>Nevskiales</taxon>
        <taxon>Nevskiaceae</taxon>
        <taxon>Hydrocarboniphaga</taxon>
    </lineage>
</organism>
<keyword evidence="1" id="KW-0732">Signal</keyword>
<feature type="signal peptide" evidence="1">
    <location>
        <begin position="1"/>
        <end position="35"/>
    </location>
</feature>
<dbReference type="Proteomes" id="UP000003704">
    <property type="component" value="Unassembled WGS sequence"/>
</dbReference>
<proteinExistence type="predicted"/>
<accession>I7ZDI4</accession>
<reference evidence="2 3" key="1">
    <citation type="journal article" date="2012" name="J. Bacteriol.">
        <title>Genome Sequence of n-Alkane-Degrading Hydrocarboniphaga effusa Strain AP103T (ATCC BAA-332T).</title>
        <authorList>
            <person name="Chang H.K."/>
            <person name="Zylstra G.J."/>
            <person name="Chae J.C."/>
        </authorList>
    </citation>
    <scope>NUCLEOTIDE SEQUENCE [LARGE SCALE GENOMIC DNA]</scope>
    <source>
        <strain evidence="2 3">AP103</strain>
    </source>
</reference>
<feature type="chain" id="PRO_5003712840" description="Transporter" evidence="1">
    <location>
        <begin position="36"/>
        <end position="303"/>
    </location>
</feature>
<dbReference type="EMBL" id="AKGD01000002">
    <property type="protein sequence ID" value="EIT69772.1"/>
    <property type="molecule type" value="Genomic_DNA"/>
</dbReference>
<dbReference type="InterPro" id="IPR025737">
    <property type="entry name" value="FApF"/>
</dbReference>
<name>I7ZDI4_9GAMM</name>
<evidence type="ECO:0000313" key="3">
    <source>
        <dbReference type="Proteomes" id="UP000003704"/>
    </source>
</evidence>
<evidence type="ECO:0000256" key="1">
    <source>
        <dbReference type="SAM" id="SignalP"/>
    </source>
</evidence>
<keyword evidence="3" id="KW-1185">Reference proteome</keyword>
<dbReference type="PATRIC" id="fig|1172194.4.peg.3253"/>
<evidence type="ECO:0008006" key="4">
    <source>
        <dbReference type="Google" id="ProtNLM"/>
    </source>
</evidence>
<protein>
    <recommendedName>
        <fullName evidence="4">Transporter</fullName>
    </recommendedName>
</protein>
<dbReference type="AlphaFoldDB" id="I7ZDI4"/>
<sequence length="303" mass="33016">MDASIKNSPCNTLLKAMLCVTTLLTGSLASTMAQAVDVDAGDYTALPDGTNLGLLYYQYATRDSIYADGHKVADNATLDSNIGIARGVHYMDIGGYIVDPQFLLPFGQLKAKDDISALGDASGVGDLILAATVWLVNQPKTDTYFGITPFLYVPIGSYDKDDALNIGENRWKLALQAGYITGLTDKVSIDLVGDVTFFGKNDEYTAAKATLKQDAVVQLQGFLRYKLKPTWDLRTGFSYSFGGETEVDGTDSDDKIETAKFTVGTAWFALPTLQLIANYGRDVSVENGFREENRLNLRVLMVF</sequence>
<evidence type="ECO:0000313" key="2">
    <source>
        <dbReference type="EMBL" id="EIT69772.1"/>
    </source>
</evidence>